<evidence type="ECO:0000256" key="1">
    <source>
        <dbReference type="SAM" id="Coils"/>
    </source>
</evidence>
<sequence>MTRKKLTHKNLRDNIDNLSEVSEDEFSETDSLNDPAYIPELEDEDANMENLEKNIEEESVEMNCNQEEEIEKEVEVEKSLCLVSQSNAIKRGRSSSSTVEDMLVSKKQKAQHCTYPLGTYDLIKLGTLKHRVIETLCENSA</sequence>
<name>A0ABD2PD66_9CUCU</name>
<comment type="caution">
    <text evidence="3">The sequence shown here is derived from an EMBL/GenBank/DDBJ whole genome shotgun (WGS) entry which is preliminary data.</text>
</comment>
<reference evidence="3 4" key="1">
    <citation type="journal article" date="2021" name="BMC Biol.">
        <title>Horizontally acquired antibacterial genes associated with adaptive radiation of ladybird beetles.</title>
        <authorList>
            <person name="Li H.S."/>
            <person name="Tang X.F."/>
            <person name="Huang Y.H."/>
            <person name="Xu Z.Y."/>
            <person name="Chen M.L."/>
            <person name="Du X.Y."/>
            <person name="Qiu B.Y."/>
            <person name="Chen P.T."/>
            <person name="Zhang W."/>
            <person name="Slipinski A."/>
            <person name="Escalona H.E."/>
            <person name="Waterhouse R.M."/>
            <person name="Zwick A."/>
            <person name="Pang H."/>
        </authorList>
    </citation>
    <scope>NUCLEOTIDE SEQUENCE [LARGE SCALE GENOMIC DNA]</scope>
    <source>
        <strain evidence="3">SYSU2018</strain>
    </source>
</reference>
<keyword evidence="1" id="KW-0175">Coiled coil</keyword>
<feature type="coiled-coil region" evidence="1">
    <location>
        <begin position="38"/>
        <end position="68"/>
    </location>
</feature>
<dbReference type="EMBL" id="JABFTP020000185">
    <property type="protein sequence ID" value="KAL3288919.1"/>
    <property type="molecule type" value="Genomic_DNA"/>
</dbReference>
<dbReference type="AlphaFoldDB" id="A0ABD2PD66"/>
<evidence type="ECO:0000256" key="2">
    <source>
        <dbReference type="SAM" id="MobiDB-lite"/>
    </source>
</evidence>
<proteinExistence type="predicted"/>
<gene>
    <name evidence="3" type="ORF">HHI36_003364</name>
</gene>
<protein>
    <submittedName>
        <fullName evidence="3">Uncharacterized protein</fullName>
    </submittedName>
</protein>
<evidence type="ECO:0000313" key="3">
    <source>
        <dbReference type="EMBL" id="KAL3288919.1"/>
    </source>
</evidence>
<evidence type="ECO:0000313" key="4">
    <source>
        <dbReference type="Proteomes" id="UP001516400"/>
    </source>
</evidence>
<feature type="region of interest" description="Disordered" evidence="2">
    <location>
        <begin position="1"/>
        <end position="36"/>
    </location>
</feature>
<keyword evidence="4" id="KW-1185">Reference proteome</keyword>
<dbReference type="Proteomes" id="UP001516400">
    <property type="component" value="Unassembled WGS sequence"/>
</dbReference>
<accession>A0ABD2PD66</accession>
<organism evidence="3 4">
    <name type="scientific">Cryptolaemus montrouzieri</name>
    <dbReference type="NCBI Taxonomy" id="559131"/>
    <lineage>
        <taxon>Eukaryota</taxon>
        <taxon>Metazoa</taxon>
        <taxon>Ecdysozoa</taxon>
        <taxon>Arthropoda</taxon>
        <taxon>Hexapoda</taxon>
        <taxon>Insecta</taxon>
        <taxon>Pterygota</taxon>
        <taxon>Neoptera</taxon>
        <taxon>Endopterygota</taxon>
        <taxon>Coleoptera</taxon>
        <taxon>Polyphaga</taxon>
        <taxon>Cucujiformia</taxon>
        <taxon>Coccinelloidea</taxon>
        <taxon>Coccinellidae</taxon>
        <taxon>Scymninae</taxon>
        <taxon>Scymnini</taxon>
        <taxon>Cryptolaemus</taxon>
    </lineage>
</organism>